<dbReference type="InterPro" id="IPR000253">
    <property type="entry name" value="FHA_dom"/>
</dbReference>
<reference evidence="2 3" key="1">
    <citation type="journal article" date="2016" name="Nat. Commun.">
        <title>Thousands of microbial genomes shed light on interconnected biogeochemical processes in an aquifer system.</title>
        <authorList>
            <person name="Anantharaman K."/>
            <person name="Brown C.T."/>
            <person name="Hug L.A."/>
            <person name="Sharon I."/>
            <person name="Castelle C.J."/>
            <person name="Probst A.J."/>
            <person name="Thomas B.C."/>
            <person name="Singh A."/>
            <person name="Wilkins M.J."/>
            <person name="Karaoz U."/>
            <person name="Brodie E.L."/>
            <person name="Williams K.H."/>
            <person name="Hubbard S.S."/>
            <person name="Banfield J.F."/>
        </authorList>
    </citation>
    <scope>NUCLEOTIDE SEQUENCE [LARGE SCALE GENOMIC DNA]</scope>
</reference>
<dbReference type="Pfam" id="PF00498">
    <property type="entry name" value="FHA"/>
    <property type="match status" value="1"/>
</dbReference>
<dbReference type="PROSITE" id="PS50006">
    <property type="entry name" value="FHA_DOMAIN"/>
    <property type="match status" value="1"/>
</dbReference>
<dbReference type="Proteomes" id="UP000178417">
    <property type="component" value="Unassembled WGS sequence"/>
</dbReference>
<dbReference type="Gene3D" id="2.60.200.20">
    <property type="match status" value="1"/>
</dbReference>
<dbReference type="STRING" id="1802579.A2310_03090"/>
<dbReference type="AlphaFoldDB" id="A0A1F4ST11"/>
<dbReference type="CDD" id="cd00060">
    <property type="entry name" value="FHA"/>
    <property type="match status" value="1"/>
</dbReference>
<name>A0A1F4ST11_UNCSA</name>
<dbReference type="InterPro" id="IPR008984">
    <property type="entry name" value="SMAD_FHA_dom_sf"/>
</dbReference>
<feature type="domain" description="FHA" evidence="1">
    <location>
        <begin position="599"/>
        <end position="658"/>
    </location>
</feature>
<evidence type="ECO:0000313" key="2">
    <source>
        <dbReference type="EMBL" id="OGC23561.1"/>
    </source>
</evidence>
<dbReference type="SUPFAM" id="SSF49879">
    <property type="entry name" value="SMAD/FHA domain"/>
    <property type="match status" value="1"/>
</dbReference>
<organism evidence="2 3">
    <name type="scientific">candidate division WOR-1 bacterium RIFOXYB2_FULL_37_13</name>
    <dbReference type="NCBI Taxonomy" id="1802579"/>
    <lineage>
        <taxon>Bacteria</taxon>
        <taxon>Bacillati</taxon>
        <taxon>Saganbacteria</taxon>
    </lineage>
</organism>
<evidence type="ECO:0000259" key="1">
    <source>
        <dbReference type="PROSITE" id="PS50006"/>
    </source>
</evidence>
<dbReference type="EMBL" id="MEUB01000017">
    <property type="protein sequence ID" value="OGC23561.1"/>
    <property type="molecule type" value="Genomic_DNA"/>
</dbReference>
<proteinExistence type="predicted"/>
<comment type="caution">
    <text evidence="2">The sequence shown here is derived from an EMBL/GenBank/DDBJ whole genome shotgun (WGS) entry which is preliminary data.</text>
</comment>
<protein>
    <recommendedName>
        <fullName evidence="1">FHA domain-containing protein</fullName>
    </recommendedName>
</protein>
<evidence type="ECO:0000313" key="3">
    <source>
        <dbReference type="Proteomes" id="UP000178417"/>
    </source>
</evidence>
<accession>A0A1F4ST11</accession>
<dbReference type="SMART" id="SM00240">
    <property type="entry name" value="FHA"/>
    <property type="match status" value="1"/>
</dbReference>
<gene>
    <name evidence="2" type="ORF">A2310_03090</name>
</gene>
<sequence>MLLGIKVTSPFIWSAASKQLKRTQYNLPKNIDILARLMIAQKNNIIQQEGTSPLAYALFKDPSGLRIATALNEAIFDPLIDLINDANIETKTKAILFEALSPDKAKELLTSIKISQTLVVGTFLEMEPQTAARILDEESTLPALVATLMGTPKSEEEEKRVAQIIGSMRNINKTLEGLQAYPRTAGDQILSAIAKQFNEMPEEQAVALVNTTLQSEQNGQKIPIIRRFKGVLERMGVSQMSAILLKVAPEVQFALFKEMKTDTTADSVIHAWTEKTERKGEVLQLFSDKEIHPDKACQILKSIHKKNKQVAIVIFTRIAIDSQNRASELFQNIDKDLFIDCLKTYGMLTFYQPLVEKFSLTQIAEILEQLTREGRLELAIPVFTCACSSNEAVDIILSKRLSPQVRPLIMEQLNSKIASKLLYAIFEKNKDTAVDIVKYELQTDNGREKLTRWFTRTYSWLYKEKRVAPFTGFIYILKDSLEDQAKVELMQIAREADKRYREQPKNLSEFLRQHVTTEDIRKCMVMPVPLVLDDTSSIQFHPGSGAWFITRRATGKLEKLQKGDTIEIGDMELPVNLRSPIEEFILSATKGNPFGEATIAIGRYDEDDTVFPTRPKFYVPKTHHSVSRNHAELRLSGGAVFVRDLSSANGTFLRDIEDSLSQHAWSFAGTLLQDIELSLGRGYKLNIPPILDKDNLDSSRVVYVDEKPYLKVATPPCLDKSWIISYGVNPNKGLLSVSRKNYSDSSIRQSNISLTRLAEKLYDKFCTRTTGKVPYRFDVGALWERARDATNNQQELAVAIKMTLDNASEASDLIQTGSTFYIVLTDEGRKYGINMENGRISEYTYSKNQETPWDALIPV</sequence>